<dbReference type="Pfam" id="PF12796">
    <property type="entry name" value="Ank_2"/>
    <property type="match status" value="1"/>
</dbReference>
<dbReference type="Gene3D" id="1.25.40.20">
    <property type="entry name" value="Ankyrin repeat-containing domain"/>
    <property type="match status" value="1"/>
</dbReference>
<sequence>MLRVAGNWRQKRIAQEIRPETADGLNNILSLSVLFGSYGNLADHLAVDSNSESPELNKNSSVLGATPLCFATSFGMIEKIKKLIACGASADITDNKGKAPLDWACDGDHTEAVKFLVFGSRGTIPSALSIADNAVVWAKVLKILKISTGTTRKNSASFWKEYSQPPLSREVRWFSLPF</sequence>
<evidence type="ECO:0000313" key="1">
    <source>
        <dbReference type="EMBL" id="CAB4009869.1"/>
    </source>
</evidence>
<dbReference type="SUPFAM" id="SSF48403">
    <property type="entry name" value="Ankyrin repeat"/>
    <property type="match status" value="1"/>
</dbReference>
<dbReference type="Proteomes" id="UP001152795">
    <property type="component" value="Unassembled WGS sequence"/>
</dbReference>
<organism evidence="1 2">
    <name type="scientific">Paramuricea clavata</name>
    <name type="common">Red gorgonian</name>
    <name type="synonym">Violescent sea-whip</name>
    <dbReference type="NCBI Taxonomy" id="317549"/>
    <lineage>
        <taxon>Eukaryota</taxon>
        <taxon>Metazoa</taxon>
        <taxon>Cnidaria</taxon>
        <taxon>Anthozoa</taxon>
        <taxon>Octocorallia</taxon>
        <taxon>Malacalcyonacea</taxon>
        <taxon>Plexauridae</taxon>
        <taxon>Paramuricea</taxon>
    </lineage>
</organism>
<gene>
    <name evidence="1" type="ORF">PACLA_8A053988</name>
</gene>
<keyword evidence="2" id="KW-1185">Reference proteome</keyword>
<dbReference type="AlphaFoldDB" id="A0A7D9EIQ4"/>
<dbReference type="OrthoDB" id="430340at2759"/>
<dbReference type="SMART" id="SM00248">
    <property type="entry name" value="ANK"/>
    <property type="match status" value="2"/>
</dbReference>
<name>A0A7D9EIQ4_PARCT</name>
<dbReference type="InterPro" id="IPR002110">
    <property type="entry name" value="Ankyrin_rpt"/>
</dbReference>
<reference evidence="1" key="1">
    <citation type="submission" date="2020-04" db="EMBL/GenBank/DDBJ databases">
        <authorList>
            <person name="Alioto T."/>
            <person name="Alioto T."/>
            <person name="Gomez Garrido J."/>
        </authorList>
    </citation>
    <scope>NUCLEOTIDE SEQUENCE</scope>
    <source>
        <strain evidence="1">A484AB</strain>
    </source>
</reference>
<evidence type="ECO:0000313" key="2">
    <source>
        <dbReference type="Proteomes" id="UP001152795"/>
    </source>
</evidence>
<comment type="caution">
    <text evidence="1">The sequence shown here is derived from an EMBL/GenBank/DDBJ whole genome shotgun (WGS) entry which is preliminary data.</text>
</comment>
<accession>A0A7D9EIQ4</accession>
<dbReference type="InterPro" id="IPR036770">
    <property type="entry name" value="Ankyrin_rpt-contain_sf"/>
</dbReference>
<dbReference type="PROSITE" id="PS50088">
    <property type="entry name" value="ANK_REPEAT"/>
    <property type="match status" value="1"/>
</dbReference>
<proteinExistence type="predicted"/>
<dbReference type="EMBL" id="CACRXK020006600">
    <property type="protein sequence ID" value="CAB4009869.1"/>
    <property type="molecule type" value="Genomic_DNA"/>
</dbReference>
<protein>
    <submittedName>
        <fullName evidence="1">Ankyrin repeat domain-containing</fullName>
    </submittedName>
</protein>